<feature type="disulfide bond" evidence="8">
    <location>
        <begin position="571"/>
        <end position="598"/>
    </location>
</feature>
<dbReference type="InterPro" id="IPR035976">
    <property type="entry name" value="Sushi/SCR/CCP_sf"/>
</dbReference>
<feature type="domain" description="Sushi" evidence="9">
    <location>
        <begin position="70"/>
        <end position="130"/>
    </location>
</feature>
<feature type="disulfide bond" evidence="8">
    <location>
        <begin position="632"/>
        <end position="659"/>
    </location>
</feature>
<evidence type="ECO:0000313" key="10">
    <source>
        <dbReference type="Ensembl" id="ENSCSAVP00000013473.1"/>
    </source>
</evidence>
<feature type="domain" description="Sushi" evidence="9">
    <location>
        <begin position="1085"/>
        <end position="1145"/>
    </location>
</feature>
<feature type="disulfide bond" evidence="8">
    <location>
        <begin position="875"/>
        <end position="902"/>
    </location>
</feature>
<feature type="domain" description="Sushi" evidence="9">
    <location>
        <begin position="251"/>
        <end position="312"/>
    </location>
</feature>
<evidence type="ECO:0000256" key="6">
    <source>
        <dbReference type="ARBA" id="ARBA00023157"/>
    </source>
</evidence>
<feature type="domain" description="Sushi" evidence="9">
    <location>
        <begin position="844"/>
        <end position="904"/>
    </location>
</feature>
<reference evidence="11" key="1">
    <citation type="submission" date="2003-08" db="EMBL/GenBank/DDBJ databases">
        <authorList>
            <person name="Birren B."/>
            <person name="Nusbaum C."/>
            <person name="Abebe A."/>
            <person name="Abouelleil A."/>
            <person name="Adekoya E."/>
            <person name="Ait-zahra M."/>
            <person name="Allen N."/>
            <person name="Allen T."/>
            <person name="An P."/>
            <person name="Anderson M."/>
            <person name="Anderson S."/>
            <person name="Arachchi H."/>
            <person name="Armbruster J."/>
            <person name="Bachantsang P."/>
            <person name="Baldwin J."/>
            <person name="Barry A."/>
            <person name="Bayul T."/>
            <person name="Blitshsteyn B."/>
            <person name="Bloom T."/>
            <person name="Blye J."/>
            <person name="Boguslavskiy L."/>
            <person name="Borowsky M."/>
            <person name="Boukhgalter B."/>
            <person name="Brunache A."/>
            <person name="Butler J."/>
            <person name="Calixte N."/>
            <person name="Calvo S."/>
            <person name="Camarata J."/>
            <person name="Campo K."/>
            <person name="Chang J."/>
            <person name="Cheshatsang Y."/>
            <person name="Citroen M."/>
            <person name="Collymore A."/>
            <person name="Considine T."/>
            <person name="Cook A."/>
            <person name="Cooke P."/>
            <person name="Corum B."/>
            <person name="Cuomo C."/>
            <person name="David R."/>
            <person name="Dawoe T."/>
            <person name="Degray S."/>
            <person name="Dodge S."/>
            <person name="Dooley K."/>
            <person name="Dorje P."/>
            <person name="Dorjee K."/>
            <person name="Dorris L."/>
            <person name="Duffey N."/>
            <person name="Dupes A."/>
            <person name="Elkins T."/>
            <person name="Engels R."/>
            <person name="Erickson J."/>
            <person name="Farina A."/>
            <person name="Faro S."/>
            <person name="Ferreira P."/>
            <person name="Fischer H."/>
            <person name="Fitzgerald M."/>
            <person name="Foley K."/>
            <person name="Gage D."/>
            <person name="Galagan J."/>
            <person name="Gearin G."/>
            <person name="Gnerre S."/>
            <person name="Gnirke A."/>
            <person name="Goyette A."/>
            <person name="Graham J."/>
            <person name="Grandbois E."/>
            <person name="Gyaltsen K."/>
            <person name="Hafez N."/>
            <person name="Hagopian D."/>
            <person name="Hagos B."/>
            <person name="Hall J."/>
            <person name="Hatcher B."/>
            <person name="Heller A."/>
            <person name="Higgins H."/>
            <person name="Honan T."/>
            <person name="Horn A."/>
            <person name="Houde N."/>
            <person name="Hughes L."/>
            <person name="Hulme W."/>
            <person name="Husby E."/>
            <person name="Iliev I."/>
            <person name="Jaffe D."/>
            <person name="Jones C."/>
            <person name="Kamal M."/>
            <person name="Kamat A."/>
            <person name="Kamvysselis M."/>
            <person name="Karlsson E."/>
            <person name="Kells C."/>
            <person name="Kieu A."/>
            <person name="Kisner P."/>
            <person name="Kodira C."/>
            <person name="Kulbokas E."/>
            <person name="Labutti K."/>
            <person name="Lama D."/>
            <person name="Landers T."/>
            <person name="Leger J."/>
            <person name="Levine S."/>
            <person name="Lewis D."/>
            <person name="Lewis T."/>
            <person name="Lindblad-toh K."/>
            <person name="Liu X."/>
            <person name="Lokyitsang T."/>
            <person name="Lokyitsang Y."/>
            <person name="Lucien O."/>
            <person name="Lui A."/>
            <person name="Ma L.J."/>
            <person name="Mabbitt R."/>
            <person name="Macdonald J."/>
            <person name="Maclean C."/>
            <person name="Major J."/>
            <person name="Manning J."/>
            <person name="Marabella R."/>
            <person name="Maru K."/>
            <person name="Matthews C."/>
            <person name="Mauceli E."/>
            <person name="Mccarthy M."/>
            <person name="Mcdonough S."/>
            <person name="Mcghee T."/>
            <person name="Meldrim J."/>
            <person name="Meneus L."/>
            <person name="Mesirov J."/>
            <person name="Mihalev A."/>
            <person name="Mihova T."/>
            <person name="Mikkelsen T."/>
            <person name="Mlenga V."/>
            <person name="Moru K."/>
            <person name="Mozes J."/>
            <person name="Mulrain L."/>
            <person name="Munson G."/>
            <person name="Naylor J."/>
            <person name="Newes C."/>
            <person name="Nguyen C."/>
            <person name="Nguyen N."/>
            <person name="Nguyen T."/>
            <person name="Nicol R."/>
            <person name="Nielsen C."/>
            <person name="Nizzari M."/>
            <person name="Norbu C."/>
            <person name="Norbu N."/>
            <person name="O'donnell P."/>
            <person name="Okoawo O."/>
            <person name="O'leary S."/>
            <person name="Omotosho B."/>
            <person name="O'neill K."/>
            <person name="Osman S."/>
            <person name="Parker S."/>
            <person name="Perrin D."/>
            <person name="Phunkhang P."/>
            <person name="Piqani B."/>
            <person name="Purcell S."/>
            <person name="Rachupka T."/>
            <person name="Ramasamy U."/>
            <person name="Rameau R."/>
            <person name="Ray V."/>
            <person name="Raymond C."/>
            <person name="Retta R."/>
            <person name="Richardson S."/>
            <person name="Rise C."/>
            <person name="Rodriguez J."/>
            <person name="Rogers J."/>
            <person name="Rogov P."/>
            <person name="Rutman M."/>
            <person name="Schupbach R."/>
            <person name="Seaman C."/>
            <person name="Settipalli S."/>
            <person name="Sharpe T."/>
            <person name="Sheridan J."/>
            <person name="Sherpa N."/>
            <person name="Shi J."/>
            <person name="Smirnov S."/>
            <person name="Smith C."/>
            <person name="Sougnez C."/>
            <person name="Spencer B."/>
            <person name="Stalker J."/>
            <person name="Stange-thomann N."/>
            <person name="Stavropoulos S."/>
            <person name="Stetson K."/>
            <person name="Stone C."/>
            <person name="Stone S."/>
            <person name="Stubbs M."/>
            <person name="Talamas J."/>
            <person name="Tchuinga P."/>
            <person name="Tenzing P."/>
            <person name="Tesfaye S."/>
            <person name="Theodore J."/>
            <person name="Thoulutsang Y."/>
            <person name="Topham K."/>
            <person name="Towey S."/>
            <person name="Tsamla T."/>
            <person name="Tsomo N."/>
            <person name="Vallee D."/>
            <person name="Vassiliev H."/>
            <person name="Venkataraman V."/>
            <person name="Vinson J."/>
            <person name="Vo A."/>
            <person name="Wade C."/>
            <person name="Wang S."/>
            <person name="Wangchuk T."/>
            <person name="Wangdi T."/>
            <person name="Whittaker C."/>
            <person name="Wilkinson J."/>
            <person name="Wu Y."/>
            <person name="Wyman D."/>
            <person name="Yadav S."/>
            <person name="Yang S."/>
            <person name="Yang X."/>
            <person name="Yeager S."/>
            <person name="Yee E."/>
            <person name="Young G."/>
            <person name="Zainoun J."/>
            <person name="Zembeck L."/>
            <person name="Zimmer A."/>
            <person name="Zody M."/>
            <person name="Lander E."/>
        </authorList>
    </citation>
    <scope>NUCLEOTIDE SEQUENCE [LARGE SCALE GENOMIC DNA]</scope>
</reference>
<keyword evidence="7" id="KW-0325">Glycoprotein</keyword>
<feature type="domain" description="Sushi" evidence="9">
    <location>
        <begin position="1146"/>
        <end position="1205"/>
    </location>
</feature>
<feature type="domain" description="Sushi" evidence="9">
    <location>
        <begin position="191"/>
        <end position="250"/>
    </location>
</feature>
<organism evidence="10 11">
    <name type="scientific">Ciona savignyi</name>
    <name type="common">Pacific transparent sea squirt</name>
    <dbReference type="NCBI Taxonomy" id="51511"/>
    <lineage>
        <taxon>Eukaryota</taxon>
        <taxon>Metazoa</taxon>
        <taxon>Chordata</taxon>
        <taxon>Tunicata</taxon>
        <taxon>Ascidiacea</taxon>
        <taxon>Phlebobranchia</taxon>
        <taxon>Cionidae</taxon>
        <taxon>Ciona</taxon>
    </lineage>
</organism>
<feature type="disulfide bond" evidence="8">
    <location>
        <begin position="994"/>
        <end position="1021"/>
    </location>
</feature>
<dbReference type="PANTHER" id="PTHR46393:SF7">
    <property type="entry name" value="COMPLEMENT C2"/>
    <property type="match status" value="1"/>
</dbReference>
<feature type="domain" description="Sushi" evidence="9">
    <location>
        <begin position="313"/>
        <end position="375"/>
    </location>
</feature>
<feature type="disulfide bond" evidence="8">
    <location>
        <begin position="1116"/>
        <end position="1143"/>
    </location>
</feature>
<keyword evidence="6 8" id="KW-1015">Disulfide bond</keyword>
<evidence type="ECO:0000256" key="7">
    <source>
        <dbReference type="ARBA" id="ARBA00023180"/>
    </source>
</evidence>
<feature type="disulfide bond" evidence="8">
    <location>
        <begin position="603"/>
        <end position="646"/>
    </location>
</feature>
<feature type="disulfide bond" evidence="8">
    <location>
        <begin position="346"/>
        <end position="373"/>
    </location>
</feature>
<evidence type="ECO:0000313" key="11">
    <source>
        <dbReference type="Proteomes" id="UP000007875"/>
    </source>
</evidence>
<comment type="caution">
    <text evidence="8">Lacks conserved residue(s) required for the propagation of feature annotation.</text>
</comment>
<feature type="domain" description="Sushi" evidence="9">
    <location>
        <begin position="479"/>
        <end position="538"/>
    </location>
</feature>
<evidence type="ECO:0000256" key="5">
    <source>
        <dbReference type="ARBA" id="ARBA00022737"/>
    </source>
</evidence>
<feature type="disulfide bond" evidence="8">
    <location>
        <begin position="1026"/>
        <end position="1069"/>
    </location>
</feature>
<protein>
    <recommendedName>
        <fullName evidence="9">Sushi domain-containing protein</fullName>
    </recommendedName>
</protein>
<feature type="domain" description="Sushi" evidence="9">
    <location>
        <begin position="967"/>
        <end position="1023"/>
    </location>
</feature>
<sequence>HFHNFTIGVQCGRPARINDGTYRLSSSSSIVVGVSVVYQCNTGYRMVGSASATCLNTGLWSEVPPACTEITCDELPSLDNGSFFPELQRPYDVNSVVRYRCDNGYQLSGGPVIRCNPDGLWSEQPPTCTEIKCSKPAEILKGSLNSTQLEYSISTVLTYTCISGYEIDGQANLVCLSTGTWSHPEPECIGITCRELLAPANGFISNVRDEYVSGNTGVFRCNTGYQLSSNTPLRCMESGEWSTTEPTCDEIQCNRPRIPEQGRISGNIIFLKYDVGSSVTFLCRSGYEIDGESTITCGNSGAWSADEPSCIVIQCTDPVQIDNGRIVFTFAGTIGFIRGSVVRYRCNHGFEMEGANELTCSETGQWSSEFPTCNGVLCSLTKHHSNVVFKSIGQITSATKHINDKYTYSHLKYHCFSEITCRNLLSPRHGTFSLSLDGSIIGTVATFSCNSGYSINGAESLTCDDTGAWSGTEPSCVGITCSSLTAPSNGFISNSREEYGVDYVAVFRCNNGYAISDSTPLTCMVTGQWSSDEPSCSAVRCLQPNIPTNGRLTDRIIFTHYEVGSSVAFECRPGYEIVGVRSITCEDSGQWSDTEPTCRVITCEDRTAPSQGTISTTSTKPFTLGNTVSYTCNNGYQLSGSNTAECQQNGRWSAPPPACRAIECGEPDQVSNARIIFTFKGTDAYIPGSFVRYSCLTGYSMIGAGQVTCQNSGQWSAFPTCEEIKCRDIRRPQSGSYESSASSNIVGAVVTFECISGYSLVGESSITCLDTALWSNSEPTCRGSSCSTPPNTDADIRAGEKTQYIVGDVITYACGVGLEMIGSNRITCQASGQWTSLPPTCSEVACEELALIQNGRHQSSKIARYSVNDVVTYSCNDGYLVSGSSVLTCTTDGSWDNVPPQCIGPACGLPPTVLQATYSPSNRQRYAKDSVVTYSCKSGYRITGDGTVTCQQDGSWIPAQLPTCQGDCMNPNQGFYTPRSAPRWYVGITIQFQCNQGYRIVGESTATCQNNGHWSLQNPTCTGISCNRPGLPHRGSLDDGGKTTWVVGDIVTYSCDGGYALLGQRRARCMDTGQWSSQPPTCRVITCPVPTPPTRGSVAPSNQFRYRFGEVITYSCIPGYQVVGNAQASCMDNGEWSHPVPRCDVPVCRPITRPTHGSFSSTDLVWRVGTEVTFQCSNGYSLVGSATITCQTGAVWTDRIPACHVVTCEEPLSPAHGSFSPLSVSGPRGYNDAVTYHCYDGFILEGASSAVCQQNGEWSNPPPTCRRQCIF</sequence>
<feature type="disulfide bond" evidence="8">
    <location>
        <begin position="1087"/>
        <end position="1130"/>
    </location>
</feature>
<dbReference type="Gene3D" id="2.10.70.10">
    <property type="entry name" value="Complement Module, domain 1"/>
    <property type="match status" value="20"/>
</dbReference>
<feature type="domain" description="Sushi" evidence="9">
    <location>
        <begin position="724"/>
        <end position="783"/>
    </location>
</feature>
<feature type="domain" description="Sushi" evidence="9">
    <location>
        <begin position="905"/>
        <end position="966"/>
    </location>
</feature>
<feature type="disulfide bond" evidence="8">
    <location>
        <begin position="283"/>
        <end position="310"/>
    </location>
</feature>
<feature type="disulfide bond" evidence="8">
    <location>
        <begin position="1238"/>
        <end position="1265"/>
    </location>
</feature>
<feature type="disulfide bond" evidence="8">
    <location>
        <begin position="449"/>
        <end position="476"/>
    </location>
</feature>
<feature type="domain" description="Sushi" evidence="9">
    <location>
        <begin position="1024"/>
        <end position="1084"/>
    </location>
</feature>
<reference evidence="10" key="2">
    <citation type="submission" date="2025-08" db="UniProtKB">
        <authorList>
            <consortium name="Ensembl"/>
        </authorList>
    </citation>
    <scope>IDENTIFICATION</scope>
</reference>
<dbReference type="PROSITE" id="PS50923">
    <property type="entry name" value="SUSHI"/>
    <property type="match status" value="20"/>
</dbReference>
<name>H2Z7B1_CIOSA</name>
<feature type="disulfide bond" evidence="8">
    <location>
        <begin position="846"/>
        <end position="889"/>
    </location>
</feature>
<accession>H2Z7B1</accession>
<dbReference type="Ensembl" id="ENSCSAVT00000013629.1">
    <property type="protein sequence ID" value="ENSCSAVP00000013473.1"/>
    <property type="gene ID" value="ENSCSAVG00000007905.1"/>
</dbReference>
<feature type="disulfide bond" evidence="8">
    <location>
        <begin position="221"/>
        <end position="248"/>
    </location>
</feature>
<evidence type="ECO:0000259" key="9">
    <source>
        <dbReference type="PROSITE" id="PS50923"/>
    </source>
</evidence>
<feature type="disulfide bond" evidence="8">
    <location>
        <begin position="509"/>
        <end position="536"/>
    </location>
</feature>
<dbReference type="SUPFAM" id="SSF57535">
    <property type="entry name" value="Complement control module/SCR domain"/>
    <property type="match status" value="20"/>
</dbReference>
<feature type="disulfide bond" evidence="8">
    <location>
        <begin position="161"/>
        <end position="188"/>
    </location>
</feature>
<feature type="disulfide bond" evidence="8">
    <location>
        <begin position="101"/>
        <end position="128"/>
    </location>
</feature>
<evidence type="ECO:0000256" key="1">
    <source>
        <dbReference type="ARBA" id="ARBA00004613"/>
    </source>
</evidence>
<evidence type="ECO:0000256" key="2">
    <source>
        <dbReference type="ARBA" id="ARBA00022525"/>
    </source>
</evidence>
<dbReference type="CDD" id="cd00033">
    <property type="entry name" value="CCP"/>
    <property type="match status" value="20"/>
</dbReference>
<feature type="disulfide bond" evidence="8">
    <location>
        <begin position="40"/>
        <end position="67"/>
    </location>
</feature>
<dbReference type="GeneTree" id="ENSGT00940000163310"/>
<feature type="disulfide bond" evidence="8">
    <location>
        <begin position="1176"/>
        <end position="1203"/>
    </location>
</feature>
<dbReference type="FunFam" id="2.10.70.10:FF:000003">
    <property type="entry name" value="Versican core protein"/>
    <property type="match status" value="1"/>
</dbReference>
<dbReference type="FunFam" id="2.10.70.10:FF:000014">
    <property type="entry name" value="Membrane cofactor protein"/>
    <property type="match status" value="1"/>
</dbReference>
<feature type="disulfide bond" evidence="8">
    <location>
        <begin position="814"/>
        <end position="841"/>
    </location>
</feature>
<feature type="domain" description="Sushi" evidence="9">
    <location>
        <begin position="1206"/>
        <end position="1267"/>
    </location>
</feature>
<keyword evidence="11" id="KW-1185">Reference proteome</keyword>
<dbReference type="Proteomes" id="UP000007875">
    <property type="component" value="Unassembled WGS sequence"/>
</dbReference>
<reference evidence="10" key="3">
    <citation type="submission" date="2025-09" db="UniProtKB">
        <authorList>
            <consortium name="Ensembl"/>
        </authorList>
    </citation>
    <scope>IDENTIFICATION</scope>
</reference>
<feature type="domain" description="Sushi" evidence="9">
    <location>
        <begin position="419"/>
        <end position="478"/>
    </location>
</feature>
<feature type="disulfide bond" evidence="8">
    <location>
        <begin position="1055"/>
        <end position="1082"/>
    </location>
</feature>
<dbReference type="SMART" id="SM00032">
    <property type="entry name" value="CCP"/>
    <property type="match status" value="20"/>
</dbReference>
<dbReference type="PANTHER" id="PTHR46393">
    <property type="entry name" value="SUSHI DOMAIN-CONTAINING PROTEIN"/>
    <property type="match status" value="1"/>
</dbReference>
<keyword evidence="2" id="KW-0964">Secreted</keyword>
<keyword evidence="4" id="KW-0732">Signal</keyword>
<evidence type="ECO:0000256" key="4">
    <source>
        <dbReference type="ARBA" id="ARBA00022729"/>
    </source>
</evidence>
<feature type="disulfide bond" evidence="8">
    <location>
        <begin position="72"/>
        <end position="115"/>
    </location>
</feature>
<feature type="disulfide bond" evidence="8">
    <location>
        <begin position="754"/>
        <end position="781"/>
    </location>
</feature>
<comment type="subcellular location">
    <subcellularLocation>
        <location evidence="1">Secreted</location>
    </subcellularLocation>
</comment>
<dbReference type="InterPro" id="IPR000436">
    <property type="entry name" value="Sushi_SCR_CCP_dom"/>
</dbReference>
<evidence type="ECO:0000256" key="8">
    <source>
        <dbReference type="PROSITE-ProRule" id="PRU00302"/>
    </source>
</evidence>
<dbReference type="GO" id="GO:0005576">
    <property type="term" value="C:extracellular region"/>
    <property type="evidence" value="ECO:0007669"/>
    <property type="project" value="UniProtKB-SubCell"/>
</dbReference>
<keyword evidence="5" id="KW-0677">Repeat</keyword>
<feature type="disulfide bond" evidence="8">
    <location>
        <begin position="11"/>
        <end position="54"/>
    </location>
</feature>
<feature type="domain" description="Sushi" evidence="9">
    <location>
        <begin position="131"/>
        <end position="190"/>
    </location>
</feature>
<proteinExistence type="predicted"/>
<dbReference type="Pfam" id="PF00084">
    <property type="entry name" value="Sushi"/>
    <property type="match status" value="20"/>
</dbReference>
<feature type="domain" description="Sushi" evidence="9">
    <location>
        <begin position="9"/>
        <end position="69"/>
    </location>
</feature>
<feature type="disulfide bond" evidence="8">
    <location>
        <begin position="907"/>
        <end position="950"/>
    </location>
</feature>
<feature type="domain" description="Sushi" evidence="9">
    <location>
        <begin position="601"/>
        <end position="661"/>
    </location>
</feature>
<feature type="domain" description="Sushi" evidence="9">
    <location>
        <begin position="784"/>
        <end position="843"/>
    </location>
</feature>
<evidence type="ECO:0000256" key="3">
    <source>
        <dbReference type="ARBA" id="ARBA00022659"/>
    </source>
</evidence>
<dbReference type="AlphaFoldDB" id="H2Z7B1"/>
<feature type="domain" description="Sushi" evidence="9">
    <location>
        <begin position="662"/>
        <end position="723"/>
    </location>
</feature>
<keyword evidence="3 8" id="KW-0768">Sushi</keyword>
<feature type="domain" description="Sushi" evidence="9">
    <location>
        <begin position="539"/>
        <end position="600"/>
    </location>
</feature>